<reference evidence="3 4" key="1">
    <citation type="submission" date="2024-03" db="EMBL/GenBank/DDBJ databases">
        <title>Natural products discovery in diverse microorganisms through a two-stage MS feature dereplication strategy.</title>
        <authorList>
            <person name="Zhang R."/>
        </authorList>
    </citation>
    <scope>NUCLEOTIDE SEQUENCE [LARGE SCALE GENOMIC DNA]</scope>
    <source>
        <strain evidence="3 4">18930</strain>
    </source>
</reference>
<protein>
    <submittedName>
        <fullName evidence="3">Amidohydrolase family protein</fullName>
    </submittedName>
</protein>
<feature type="domain" description="Amidohydrolase-related" evidence="2">
    <location>
        <begin position="31"/>
        <end position="311"/>
    </location>
</feature>
<evidence type="ECO:0000256" key="1">
    <source>
        <dbReference type="ARBA" id="ARBA00023239"/>
    </source>
</evidence>
<dbReference type="CDD" id="cd01292">
    <property type="entry name" value="metallo-dependent_hydrolases"/>
    <property type="match status" value="1"/>
</dbReference>
<dbReference type="Gene3D" id="3.20.20.140">
    <property type="entry name" value="Metal-dependent hydrolases"/>
    <property type="match status" value="1"/>
</dbReference>
<evidence type="ECO:0000313" key="3">
    <source>
        <dbReference type="EMBL" id="WXG68117.1"/>
    </source>
</evidence>
<dbReference type="SUPFAM" id="SSF51556">
    <property type="entry name" value="Metallo-dependent hydrolases"/>
    <property type="match status" value="1"/>
</dbReference>
<proteinExistence type="predicted"/>
<accession>A0ABZ2PG65</accession>
<dbReference type="InterPro" id="IPR006680">
    <property type="entry name" value="Amidohydro-rel"/>
</dbReference>
<keyword evidence="1" id="KW-0456">Lyase</keyword>
<sequence length="316" mass="35016">MNTPLTVGPPPSETGQVRAFWEDLGLPGIFDVHTHFMPKNVMDKVWSYFDSAGKHTDPVTPQAPLLPTGMAWPITYREDEDVRLATLREFGVRGFTSMIYPHKPDMAAWLNSWGADFGRRTPDCVQTATFYPESSAGSYVADAIAGGARIFKSHIQVGNYSPNDPLLDPVWDALQDAAIPVVIHCGSGPSPGSFTGPEPIAALLRRFPRLPLIIAHMGMPEYVEFLELAEGYEHVRLDTTMAFTDFSEASWPFPVSAMPRLRDLQGRILFGSDFPNIPYSYVDALRAVARLDLGDDWIRDVCYRNGAALFGPIKLP</sequence>
<organism evidence="3 4">
    <name type="scientific">Rhodococcus sovatensis</name>
    <dbReference type="NCBI Taxonomy" id="1805840"/>
    <lineage>
        <taxon>Bacteria</taxon>
        <taxon>Bacillati</taxon>
        <taxon>Actinomycetota</taxon>
        <taxon>Actinomycetes</taxon>
        <taxon>Mycobacteriales</taxon>
        <taxon>Nocardiaceae</taxon>
        <taxon>Rhodococcus</taxon>
    </lineage>
</organism>
<evidence type="ECO:0000313" key="4">
    <source>
        <dbReference type="Proteomes" id="UP001432000"/>
    </source>
</evidence>
<dbReference type="InterPro" id="IPR032466">
    <property type="entry name" value="Metal_Hydrolase"/>
</dbReference>
<dbReference type="Proteomes" id="UP001432000">
    <property type="component" value="Chromosome"/>
</dbReference>
<dbReference type="EMBL" id="CP147846">
    <property type="protein sequence ID" value="WXG68117.1"/>
    <property type="molecule type" value="Genomic_DNA"/>
</dbReference>
<keyword evidence="4" id="KW-1185">Reference proteome</keyword>
<dbReference type="PANTHER" id="PTHR21240:SF28">
    <property type="entry name" value="ISO-OROTATE DECARBOXYLASE (EUROFUNG)"/>
    <property type="match status" value="1"/>
</dbReference>
<dbReference type="Pfam" id="PF04909">
    <property type="entry name" value="Amidohydro_2"/>
    <property type="match status" value="1"/>
</dbReference>
<dbReference type="PANTHER" id="PTHR21240">
    <property type="entry name" value="2-AMINO-3-CARBOXYLMUCONATE-6-SEMIALDEHYDE DECARBOXYLASE"/>
    <property type="match status" value="1"/>
</dbReference>
<dbReference type="RefSeq" id="WP_338888112.1">
    <property type="nucleotide sequence ID" value="NZ_CP147846.1"/>
</dbReference>
<dbReference type="InterPro" id="IPR032465">
    <property type="entry name" value="ACMSD"/>
</dbReference>
<gene>
    <name evidence="3" type="ORF">WDS16_23355</name>
</gene>
<evidence type="ECO:0000259" key="2">
    <source>
        <dbReference type="Pfam" id="PF04909"/>
    </source>
</evidence>
<name>A0ABZ2PG65_9NOCA</name>